<evidence type="ECO:0000256" key="4">
    <source>
        <dbReference type="ARBA" id="ARBA00023242"/>
    </source>
</evidence>
<comment type="function">
    <text evidence="5">May play a role in ribosome biogenesis.</text>
</comment>
<reference evidence="7" key="1">
    <citation type="submission" date="2011-04" db="EMBL/GenBank/DDBJ databases">
        <title>Evolution of plant cell wall degrading machinery underlies the functional diversity of forest fungi.</title>
        <authorList>
            <consortium name="US DOE Joint Genome Institute (JGI-PGF)"/>
            <person name="Eastwood D.C."/>
            <person name="Floudas D."/>
            <person name="Binder M."/>
            <person name="Majcherczyk A."/>
            <person name="Schneider P."/>
            <person name="Aerts A."/>
            <person name="Asiegbu F.O."/>
            <person name="Baker S.E."/>
            <person name="Barry K."/>
            <person name="Bendiksby M."/>
            <person name="Blumentritt M."/>
            <person name="Coutinho P.M."/>
            <person name="Cullen D."/>
            <person name="Cullen D."/>
            <person name="Gathman A."/>
            <person name="Goodell B."/>
            <person name="Henrissat B."/>
            <person name="Ihrmark K."/>
            <person name="Kauserud H."/>
            <person name="Kohler A."/>
            <person name="LaButti K."/>
            <person name="Lapidus A."/>
            <person name="Lavin J.L."/>
            <person name="Lee Y.-H."/>
            <person name="Lindquist E."/>
            <person name="Lilly W."/>
            <person name="Lucas S."/>
            <person name="Morin E."/>
            <person name="Murat C."/>
            <person name="Oguiza J.A."/>
            <person name="Park J."/>
            <person name="Pisabarro A.G."/>
            <person name="Riley R."/>
            <person name="Rosling A."/>
            <person name="Salamov A."/>
            <person name="Schmidt O."/>
            <person name="Schmutz J."/>
            <person name="Skrede I."/>
            <person name="Stenlid J."/>
            <person name="Wiebenga A."/>
            <person name="Xie X."/>
            <person name="Kues U."/>
            <person name="Hibbett D.S."/>
            <person name="Hoffmeister D."/>
            <person name="Hogberg N."/>
            <person name="Martin F."/>
            <person name="Grigoriev I.V."/>
            <person name="Watkinson S.C."/>
        </authorList>
    </citation>
    <scope>NUCLEOTIDE SEQUENCE</scope>
    <source>
        <strain evidence="7">S7.9</strain>
    </source>
</reference>
<name>F8NDR6_SERL9</name>
<evidence type="ECO:0000256" key="1">
    <source>
        <dbReference type="ARBA" id="ARBA00008838"/>
    </source>
</evidence>
<dbReference type="InterPro" id="IPR011687">
    <property type="entry name" value="Nop53/GLTSCR2"/>
</dbReference>
<accession>F8NDR6</accession>
<dbReference type="Pfam" id="PF07767">
    <property type="entry name" value="Nop53"/>
    <property type="match status" value="1"/>
</dbReference>
<gene>
    <name evidence="7" type="ORF">SERLADRAFT_375573</name>
</gene>
<evidence type="ECO:0000256" key="3">
    <source>
        <dbReference type="ARBA" id="ARBA00022517"/>
    </source>
</evidence>
<dbReference type="GO" id="GO:0005730">
    <property type="term" value="C:nucleolus"/>
    <property type="evidence" value="ECO:0007669"/>
    <property type="project" value="UniProtKB-SubCell"/>
</dbReference>
<dbReference type="OrthoDB" id="5072at2759"/>
<evidence type="ECO:0000313" key="7">
    <source>
        <dbReference type="EMBL" id="EGO30350.1"/>
    </source>
</evidence>
<dbReference type="GO" id="GO:0006364">
    <property type="term" value="P:rRNA processing"/>
    <property type="evidence" value="ECO:0007669"/>
    <property type="project" value="TreeGrafter"/>
</dbReference>
<dbReference type="EMBL" id="GL945428">
    <property type="protein sequence ID" value="EGO30350.1"/>
    <property type="molecule type" value="Genomic_DNA"/>
</dbReference>
<protein>
    <recommendedName>
        <fullName evidence="2 5">Ribosome biogenesis protein NOP53</fullName>
    </recommendedName>
</protein>
<dbReference type="GO" id="GO:0005654">
    <property type="term" value="C:nucleoplasm"/>
    <property type="evidence" value="ECO:0007669"/>
    <property type="project" value="UniProtKB-SubCell"/>
</dbReference>
<evidence type="ECO:0000256" key="5">
    <source>
        <dbReference type="PIRNR" id="PIRNR017302"/>
    </source>
</evidence>
<dbReference type="PANTHER" id="PTHR14211">
    <property type="entry name" value="GLIOMA SUPPRESSOR CANDIDATE REGION GENE 2"/>
    <property type="match status" value="1"/>
</dbReference>
<comment type="similarity">
    <text evidence="1 5">Belongs to the NOP53 family.</text>
</comment>
<evidence type="ECO:0000256" key="2">
    <source>
        <dbReference type="ARBA" id="ARBA00018339"/>
    </source>
</evidence>
<evidence type="ECO:0000256" key="6">
    <source>
        <dbReference type="SAM" id="MobiDB-lite"/>
    </source>
</evidence>
<dbReference type="Proteomes" id="UP000008064">
    <property type="component" value="Unassembled WGS sequence"/>
</dbReference>
<feature type="region of interest" description="Disordered" evidence="6">
    <location>
        <begin position="1"/>
        <end position="24"/>
    </location>
</feature>
<sequence length="436" mass="49253">MAPPKTVAPSKVGAQSSRRGKRSWRKNINLRVVEEGLESVRAEERITGSTVSTKNDDELFQVDVKGEERVHKSLLYSKSQLTSTKILSQRSAVPAVFAHSSSAKRSKSGFALTPEDISQLLRVAKRPRKGAFTAVMDPIGFVDGSAMSGLSQAKKSSGEYDLWVDAKEQGFKSELEIPRKAGIKCPELAHPRDMIELPPVVVPHQGTSYNPPLADHEELVHQAYEAEHRRVRDSEKYLQTKRKIQNARDDPSEAQEGVPPGMKLDDISPAAGDDEAEILGDIVIMKKMPARKTRQQHLKRVKLQAERRALAEIAARKRMNDTVGRVKSLRSEVDRTMKAREQAQSARDLSYRSKLRQGLSGRKLGKHKVAEDNVDVQVSEDLSETLRTLKPEGNLFRDRLRSLQQRALVEPRVPVRPARRKYKLKEYQRHAWKRFE</sequence>
<keyword evidence="4 5" id="KW-0539">Nucleus</keyword>
<dbReference type="PANTHER" id="PTHR14211:SF7">
    <property type="entry name" value="RIBOSOME BIOGENESIS PROTEIN NOP53"/>
    <property type="match status" value="1"/>
</dbReference>
<dbReference type="PIRSF" id="PIRSF017302">
    <property type="entry name" value="Gltscr2"/>
    <property type="match status" value="1"/>
</dbReference>
<dbReference type="GeneID" id="18810597"/>
<organism>
    <name type="scientific">Serpula lacrymans var. lacrymans (strain S7.9)</name>
    <name type="common">Dry rot fungus</name>
    <dbReference type="NCBI Taxonomy" id="578457"/>
    <lineage>
        <taxon>Eukaryota</taxon>
        <taxon>Fungi</taxon>
        <taxon>Dikarya</taxon>
        <taxon>Basidiomycota</taxon>
        <taxon>Agaricomycotina</taxon>
        <taxon>Agaricomycetes</taxon>
        <taxon>Agaricomycetidae</taxon>
        <taxon>Boletales</taxon>
        <taxon>Coniophorineae</taxon>
        <taxon>Serpulaceae</taxon>
        <taxon>Serpula</taxon>
    </lineage>
</organism>
<comment type="subcellular location">
    <subcellularLocation>
        <location evidence="5">Nucleus</location>
        <location evidence="5">Nucleolus</location>
    </subcellularLocation>
    <subcellularLocation>
        <location evidence="5">Nucleus</location>
        <location evidence="5">Nucleoplasm</location>
    </subcellularLocation>
</comment>
<keyword evidence="3 5" id="KW-0690">Ribosome biogenesis</keyword>
<dbReference type="HOGENOM" id="CLU_035888_1_1_1"/>
<dbReference type="GO" id="GO:0000027">
    <property type="term" value="P:ribosomal large subunit assembly"/>
    <property type="evidence" value="ECO:0007669"/>
    <property type="project" value="UniProtKB-UniRule"/>
</dbReference>
<dbReference type="GO" id="GO:0008097">
    <property type="term" value="F:5S rRNA binding"/>
    <property type="evidence" value="ECO:0007669"/>
    <property type="project" value="TreeGrafter"/>
</dbReference>
<proteinExistence type="inferred from homology"/>
<dbReference type="RefSeq" id="XP_007312234.1">
    <property type="nucleotide sequence ID" value="XM_007312172.1"/>
</dbReference>
<dbReference type="KEGG" id="sla:SERLADRAFT_375573"/>
<dbReference type="AlphaFoldDB" id="F8NDR6"/>
<feature type="region of interest" description="Disordered" evidence="6">
    <location>
        <begin position="241"/>
        <end position="269"/>
    </location>
</feature>